<evidence type="ECO:0000256" key="1">
    <source>
        <dbReference type="SAM" id="Phobius"/>
    </source>
</evidence>
<dbReference type="AlphaFoldDB" id="A0A1M4U2A9"/>
<gene>
    <name evidence="2" type="ORF">SAMN02745133_00555</name>
</gene>
<keyword evidence="3" id="KW-1185">Reference proteome</keyword>
<accession>A0A1M4U2A9</accession>
<proteinExistence type="predicted"/>
<evidence type="ECO:0000313" key="2">
    <source>
        <dbReference type="EMBL" id="SHE50835.1"/>
    </source>
</evidence>
<dbReference type="EMBL" id="FQUY01000002">
    <property type="protein sequence ID" value="SHE50835.1"/>
    <property type="molecule type" value="Genomic_DNA"/>
</dbReference>
<feature type="transmembrane region" description="Helical" evidence="1">
    <location>
        <begin position="7"/>
        <end position="25"/>
    </location>
</feature>
<dbReference type="Proteomes" id="UP000184148">
    <property type="component" value="Unassembled WGS sequence"/>
</dbReference>
<dbReference type="RefSeq" id="WP_073235368.1">
    <property type="nucleotide sequence ID" value="NZ_FQUY01000002.1"/>
</dbReference>
<keyword evidence="1" id="KW-0812">Transmembrane</keyword>
<protein>
    <submittedName>
        <fullName evidence="2">Uncharacterized protein</fullName>
    </submittedName>
</protein>
<evidence type="ECO:0000313" key="3">
    <source>
        <dbReference type="Proteomes" id="UP000184148"/>
    </source>
</evidence>
<sequence>MRGRWQYILVIFIMFSLYFLFAHSVKLYGKEAAVTDVSKIKVFIDHLDIENDKGEQQVIVTVINNSHKTFSGMLKLSSIGVNNEYLTFEALYLTVFPGKTESRTVWLKKSLVPHIKTEILNPQFSSFEPKISFCIPTPFKGFFV</sequence>
<name>A0A1M4U2A9_9FIRM</name>
<organism evidence="2 3">
    <name type="scientific">Desulforamulus putei DSM 12395</name>
    <dbReference type="NCBI Taxonomy" id="1121429"/>
    <lineage>
        <taxon>Bacteria</taxon>
        <taxon>Bacillati</taxon>
        <taxon>Bacillota</taxon>
        <taxon>Clostridia</taxon>
        <taxon>Eubacteriales</taxon>
        <taxon>Peptococcaceae</taxon>
        <taxon>Desulforamulus</taxon>
    </lineage>
</organism>
<reference evidence="3" key="1">
    <citation type="submission" date="2016-11" db="EMBL/GenBank/DDBJ databases">
        <authorList>
            <person name="Varghese N."/>
            <person name="Submissions S."/>
        </authorList>
    </citation>
    <scope>NUCLEOTIDE SEQUENCE [LARGE SCALE GENOMIC DNA]</scope>
    <source>
        <strain evidence="3">DSM 12395</strain>
    </source>
</reference>
<keyword evidence="1" id="KW-0472">Membrane</keyword>
<keyword evidence="1" id="KW-1133">Transmembrane helix</keyword>